<dbReference type="Pfam" id="PF11162">
    <property type="entry name" value="DUF2946"/>
    <property type="match status" value="1"/>
</dbReference>
<proteinExistence type="predicted"/>
<dbReference type="Proteomes" id="UP001432995">
    <property type="component" value="Unassembled WGS sequence"/>
</dbReference>
<protein>
    <submittedName>
        <fullName evidence="2">DUF2946 family protein</fullName>
    </submittedName>
</protein>
<feature type="compositionally biased region" description="Pro residues" evidence="1">
    <location>
        <begin position="105"/>
        <end position="115"/>
    </location>
</feature>
<evidence type="ECO:0000313" key="2">
    <source>
        <dbReference type="EMBL" id="MER2287345.1"/>
    </source>
</evidence>
<reference evidence="2" key="1">
    <citation type="submission" date="2024-06" db="EMBL/GenBank/DDBJ databases">
        <authorList>
            <person name="Campbell A.G."/>
        </authorList>
    </citation>
    <scope>NUCLEOTIDE SEQUENCE</scope>
    <source>
        <strain evidence="2">EM17</strain>
    </source>
</reference>
<dbReference type="InterPro" id="IPR021333">
    <property type="entry name" value="DUF2946"/>
</dbReference>
<dbReference type="EMBL" id="JBELQD010000001">
    <property type="protein sequence ID" value="MER2287345.1"/>
    <property type="molecule type" value="Genomic_DNA"/>
</dbReference>
<dbReference type="RefSeq" id="WP_350377838.1">
    <property type="nucleotide sequence ID" value="NZ_JBELQD010000001.1"/>
</dbReference>
<evidence type="ECO:0000256" key="1">
    <source>
        <dbReference type="SAM" id="MobiDB-lite"/>
    </source>
</evidence>
<feature type="region of interest" description="Disordered" evidence="1">
    <location>
        <begin position="104"/>
        <end position="129"/>
    </location>
</feature>
<comment type="caution">
    <text evidence="2">The sequence shown here is derived from an EMBL/GenBank/DDBJ whole genome shotgun (WGS) entry which is preliminary data.</text>
</comment>
<organism evidence="2 3">
    <name type="scientific">Methylobacterium brachiatum</name>
    <dbReference type="NCBI Taxonomy" id="269660"/>
    <lineage>
        <taxon>Bacteria</taxon>
        <taxon>Pseudomonadati</taxon>
        <taxon>Pseudomonadota</taxon>
        <taxon>Alphaproteobacteria</taxon>
        <taxon>Hyphomicrobiales</taxon>
        <taxon>Methylobacteriaceae</taxon>
        <taxon>Methylobacterium</taxon>
    </lineage>
</organism>
<name>A0ABV1QY21_9HYPH</name>
<evidence type="ECO:0000313" key="3">
    <source>
        <dbReference type="Proteomes" id="UP001432995"/>
    </source>
</evidence>
<accession>A0ABV1QY21</accession>
<sequence length="129" mass="13467">MSTDVDPMRRRPGPLGTGLILLALWVQLLAPMAALRMALAAPDMPGTILCGHAPGDDAIAASGNRPVAPHDCDVCRLCRAGMVPPPLPALLSAARLLRWTAPAWSIPPPSDPRPAPRVVGQPRAPPITA</sequence>
<keyword evidence="3" id="KW-1185">Reference proteome</keyword>
<gene>
    <name evidence="2" type="ORF">ABS770_03675</name>
</gene>